<evidence type="ECO:0000256" key="1">
    <source>
        <dbReference type="SAM" id="MobiDB-lite"/>
    </source>
</evidence>
<organism evidence="2 3">
    <name type="scientific">Canariomyces notabilis</name>
    <dbReference type="NCBI Taxonomy" id="2074819"/>
    <lineage>
        <taxon>Eukaryota</taxon>
        <taxon>Fungi</taxon>
        <taxon>Dikarya</taxon>
        <taxon>Ascomycota</taxon>
        <taxon>Pezizomycotina</taxon>
        <taxon>Sordariomycetes</taxon>
        <taxon>Sordariomycetidae</taxon>
        <taxon>Sordariales</taxon>
        <taxon>Chaetomiaceae</taxon>
        <taxon>Canariomyces</taxon>
    </lineage>
</organism>
<accession>A0AAN6TH02</accession>
<evidence type="ECO:0000313" key="2">
    <source>
        <dbReference type="EMBL" id="KAK4114240.1"/>
    </source>
</evidence>
<protein>
    <submittedName>
        <fullName evidence="2">Uncharacterized protein</fullName>
    </submittedName>
</protein>
<dbReference type="AlphaFoldDB" id="A0AAN6TH02"/>
<sequence length="202" mass="23000">MAEGFCTLQESFERFARLAAESQDLSHDRRAQGGRGFWEALQNSLLNGIIIIFVAFEFVIPPSTHDNLRINTGADNTSHSLKTELNRLKRLIDDVDRKTKARLEGHRAHMGSFADYMETRTASVAQYLAGICRKPDDERPRKRRREDTETDPEAEEERLENVENLIDPPLITRSTHFLCVCMVADSRLLIGSPTQVSRVTSR</sequence>
<dbReference type="Proteomes" id="UP001302812">
    <property type="component" value="Unassembled WGS sequence"/>
</dbReference>
<dbReference type="EMBL" id="MU853337">
    <property type="protein sequence ID" value="KAK4114240.1"/>
    <property type="molecule type" value="Genomic_DNA"/>
</dbReference>
<dbReference type="RefSeq" id="XP_064671810.1">
    <property type="nucleotide sequence ID" value="XM_064817562.1"/>
</dbReference>
<feature type="compositionally biased region" description="Acidic residues" evidence="1">
    <location>
        <begin position="148"/>
        <end position="158"/>
    </location>
</feature>
<dbReference type="GeneID" id="89941687"/>
<reference evidence="2" key="2">
    <citation type="submission" date="2023-05" db="EMBL/GenBank/DDBJ databases">
        <authorList>
            <consortium name="Lawrence Berkeley National Laboratory"/>
            <person name="Steindorff A."/>
            <person name="Hensen N."/>
            <person name="Bonometti L."/>
            <person name="Westerberg I."/>
            <person name="Brannstrom I.O."/>
            <person name="Guillou S."/>
            <person name="Cros-Aarteil S."/>
            <person name="Calhoun S."/>
            <person name="Haridas S."/>
            <person name="Kuo A."/>
            <person name="Mondo S."/>
            <person name="Pangilinan J."/>
            <person name="Riley R."/>
            <person name="Labutti K."/>
            <person name="Andreopoulos B."/>
            <person name="Lipzen A."/>
            <person name="Chen C."/>
            <person name="Yanf M."/>
            <person name="Daum C."/>
            <person name="Ng V."/>
            <person name="Clum A."/>
            <person name="Ohm R."/>
            <person name="Martin F."/>
            <person name="Silar P."/>
            <person name="Natvig D."/>
            <person name="Lalanne C."/>
            <person name="Gautier V."/>
            <person name="Ament-Velasquez S.L."/>
            <person name="Kruys A."/>
            <person name="Hutchinson M.I."/>
            <person name="Powell A.J."/>
            <person name="Barry K."/>
            <person name="Miller A.N."/>
            <person name="Grigoriev I.V."/>
            <person name="Debuchy R."/>
            <person name="Gladieux P."/>
            <person name="Thoren M.H."/>
            <person name="Johannesson H."/>
        </authorList>
    </citation>
    <scope>NUCLEOTIDE SEQUENCE</scope>
    <source>
        <strain evidence="2">CBS 508.74</strain>
    </source>
</reference>
<feature type="region of interest" description="Disordered" evidence="1">
    <location>
        <begin position="136"/>
        <end position="161"/>
    </location>
</feature>
<comment type="caution">
    <text evidence="2">The sequence shown here is derived from an EMBL/GenBank/DDBJ whole genome shotgun (WGS) entry which is preliminary data.</text>
</comment>
<gene>
    <name evidence="2" type="ORF">N656DRAFT_796726</name>
</gene>
<name>A0AAN6TH02_9PEZI</name>
<reference evidence="2" key="1">
    <citation type="journal article" date="2023" name="Mol. Phylogenet. Evol.">
        <title>Genome-scale phylogeny and comparative genomics of the fungal order Sordariales.</title>
        <authorList>
            <person name="Hensen N."/>
            <person name="Bonometti L."/>
            <person name="Westerberg I."/>
            <person name="Brannstrom I.O."/>
            <person name="Guillou S."/>
            <person name="Cros-Aarteil S."/>
            <person name="Calhoun S."/>
            <person name="Haridas S."/>
            <person name="Kuo A."/>
            <person name="Mondo S."/>
            <person name="Pangilinan J."/>
            <person name="Riley R."/>
            <person name="LaButti K."/>
            <person name="Andreopoulos B."/>
            <person name="Lipzen A."/>
            <person name="Chen C."/>
            <person name="Yan M."/>
            <person name="Daum C."/>
            <person name="Ng V."/>
            <person name="Clum A."/>
            <person name="Steindorff A."/>
            <person name="Ohm R.A."/>
            <person name="Martin F."/>
            <person name="Silar P."/>
            <person name="Natvig D.O."/>
            <person name="Lalanne C."/>
            <person name="Gautier V."/>
            <person name="Ament-Velasquez S.L."/>
            <person name="Kruys A."/>
            <person name="Hutchinson M.I."/>
            <person name="Powell A.J."/>
            <person name="Barry K."/>
            <person name="Miller A.N."/>
            <person name="Grigoriev I.V."/>
            <person name="Debuchy R."/>
            <person name="Gladieux P."/>
            <person name="Hiltunen Thoren M."/>
            <person name="Johannesson H."/>
        </authorList>
    </citation>
    <scope>NUCLEOTIDE SEQUENCE</scope>
    <source>
        <strain evidence="2">CBS 508.74</strain>
    </source>
</reference>
<proteinExistence type="predicted"/>
<keyword evidence="3" id="KW-1185">Reference proteome</keyword>
<evidence type="ECO:0000313" key="3">
    <source>
        <dbReference type="Proteomes" id="UP001302812"/>
    </source>
</evidence>